<protein>
    <recommendedName>
        <fullName evidence="3">Glutamate dehydrogenase</fullName>
    </recommendedName>
</protein>
<dbReference type="SMART" id="SM00839">
    <property type="entry name" value="ELFV_dehydrog"/>
    <property type="match status" value="1"/>
</dbReference>
<keyword evidence="5" id="KW-0520">NAD</keyword>
<evidence type="ECO:0000256" key="5">
    <source>
        <dbReference type="PIRSR" id="PIRSR000185-2"/>
    </source>
</evidence>
<evidence type="ECO:0000313" key="10">
    <source>
        <dbReference type="Proteomes" id="UP000034736"/>
    </source>
</evidence>
<evidence type="ECO:0000256" key="7">
    <source>
        <dbReference type="RuleBase" id="RU004417"/>
    </source>
</evidence>
<dbReference type="Gene3D" id="3.40.50.10860">
    <property type="entry name" value="Leucine Dehydrogenase, chain A, domain 1"/>
    <property type="match status" value="1"/>
</dbReference>
<evidence type="ECO:0000256" key="2">
    <source>
        <dbReference type="ARBA" id="ARBA00023002"/>
    </source>
</evidence>
<organism evidence="9 10">
    <name type="scientific">Candidatus Giovannonibacteria bacterium GW2011_GWA2_44_13b</name>
    <dbReference type="NCBI Taxonomy" id="1618647"/>
    <lineage>
        <taxon>Bacteria</taxon>
        <taxon>Candidatus Giovannoniibacteriota</taxon>
    </lineage>
</organism>
<dbReference type="PRINTS" id="PR00082">
    <property type="entry name" value="GLFDHDRGNASE"/>
</dbReference>
<dbReference type="InterPro" id="IPR036291">
    <property type="entry name" value="NAD(P)-bd_dom_sf"/>
</dbReference>
<dbReference type="PIRSF" id="PIRSF000185">
    <property type="entry name" value="Glu_DH"/>
    <property type="match status" value="1"/>
</dbReference>
<evidence type="ECO:0000256" key="4">
    <source>
        <dbReference type="PIRSR" id="PIRSR000185-1"/>
    </source>
</evidence>
<dbReference type="GO" id="GO:0006538">
    <property type="term" value="P:L-glutamate catabolic process"/>
    <property type="evidence" value="ECO:0007669"/>
    <property type="project" value="TreeGrafter"/>
</dbReference>
<feature type="active site" description="Proton donor" evidence="4">
    <location>
        <position position="115"/>
    </location>
</feature>
<feature type="domain" description="Glutamate/phenylalanine/leucine/valine/L-tryptophan dehydrogenase C-terminal" evidence="8">
    <location>
        <begin position="196"/>
        <end position="444"/>
    </location>
</feature>
<dbReference type="PROSITE" id="PS00074">
    <property type="entry name" value="GLFV_DEHYDROGENASE"/>
    <property type="match status" value="1"/>
</dbReference>
<feature type="binding site" evidence="5">
    <location>
        <position position="79"/>
    </location>
    <ligand>
        <name>substrate</name>
    </ligand>
</feature>
<dbReference type="CDD" id="cd01076">
    <property type="entry name" value="NAD_bind_1_Glu_DH"/>
    <property type="match status" value="1"/>
</dbReference>
<dbReference type="InterPro" id="IPR006097">
    <property type="entry name" value="Glu/Leu/Phe/Val/Trp_DH_dimer"/>
</dbReference>
<dbReference type="InterPro" id="IPR046346">
    <property type="entry name" value="Aminoacid_DH-like_N_sf"/>
</dbReference>
<dbReference type="SUPFAM" id="SSF51735">
    <property type="entry name" value="NAD(P)-binding Rossmann-fold domains"/>
    <property type="match status" value="1"/>
</dbReference>
<dbReference type="SUPFAM" id="SSF53223">
    <property type="entry name" value="Aminoacid dehydrogenase-like, N-terminal domain"/>
    <property type="match status" value="1"/>
</dbReference>
<dbReference type="GO" id="GO:0004352">
    <property type="term" value="F:glutamate dehydrogenase (NAD+) activity"/>
    <property type="evidence" value="ECO:0007669"/>
    <property type="project" value="TreeGrafter"/>
</dbReference>
<dbReference type="AlphaFoldDB" id="A0A0G1H1Z2"/>
<dbReference type="PANTHER" id="PTHR11606">
    <property type="entry name" value="GLUTAMATE DEHYDROGENASE"/>
    <property type="match status" value="1"/>
</dbReference>
<keyword evidence="2 3" id="KW-0560">Oxidoreductase</keyword>
<reference evidence="9 10" key="1">
    <citation type="journal article" date="2015" name="Nature">
        <title>rRNA introns, odd ribosomes, and small enigmatic genomes across a large radiation of phyla.</title>
        <authorList>
            <person name="Brown C.T."/>
            <person name="Hug L.A."/>
            <person name="Thomas B.C."/>
            <person name="Sharon I."/>
            <person name="Castelle C.J."/>
            <person name="Singh A."/>
            <person name="Wilkins M.J."/>
            <person name="Williams K.H."/>
            <person name="Banfield J.F."/>
        </authorList>
    </citation>
    <scope>NUCLEOTIDE SEQUENCE [LARGE SCALE GENOMIC DNA]</scope>
</reference>
<evidence type="ECO:0000256" key="6">
    <source>
        <dbReference type="PIRSR" id="PIRSR000185-3"/>
    </source>
</evidence>
<evidence type="ECO:0000259" key="8">
    <source>
        <dbReference type="SMART" id="SM00839"/>
    </source>
</evidence>
<dbReference type="EMBL" id="LCHU01000016">
    <property type="protein sequence ID" value="KKT40875.1"/>
    <property type="molecule type" value="Genomic_DNA"/>
</dbReference>
<dbReference type="Pfam" id="PF02812">
    <property type="entry name" value="ELFV_dehydrog_N"/>
    <property type="match status" value="1"/>
</dbReference>
<proteinExistence type="inferred from homology"/>
<comment type="similarity">
    <text evidence="1 3 7">Belongs to the Glu/Leu/Phe/Val dehydrogenases family.</text>
</comment>
<comment type="caution">
    <text evidence="9">The sequence shown here is derived from an EMBL/GenBank/DDBJ whole genome shotgun (WGS) entry which is preliminary data.</text>
</comment>
<gene>
    <name evidence="9" type="ORF">UW30_C0016G0006</name>
</gene>
<accession>A0A0G1H1Z2</accession>
<keyword evidence="5" id="KW-0547">Nucleotide-binding</keyword>
<name>A0A0G1H1Z2_9BACT</name>
<dbReference type="STRING" id="1618647.UW30_C0016G0006"/>
<feature type="site" description="Important for catalysis" evidence="6">
    <location>
        <position position="157"/>
    </location>
</feature>
<dbReference type="InterPro" id="IPR014362">
    <property type="entry name" value="Glu_DH"/>
</dbReference>
<dbReference type="Proteomes" id="UP000034736">
    <property type="component" value="Unassembled WGS sequence"/>
</dbReference>
<dbReference type="InterPro" id="IPR006095">
    <property type="entry name" value="Glu/Leu/Phe/Val/Trp_DH"/>
</dbReference>
<dbReference type="PANTHER" id="PTHR11606:SF13">
    <property type="entry name" value="GLUTAMATE DEHYDROGENASE 1, MITOCHONDRIAL"/>
    <property type="match status" value="1"/>
</dbReference>
<evidence type="ECO:0000256" key="3">
    <source>
        <dbReference type="PIRNR" id="PIRNR000185"/>
    </source>
</evidence>
<evidence type="ECO:0000313" key="9">
    <source>
        <dbReference type="EMBL" id="KKT40875.1"/>
    </source>
</evidence>
<dbReference type="Gene3D" id="3.40.50.720">
    <property type="entry name" value="NAD(P)-binding Rossmann-like Domain"/>
    <property type="match status" value="1"/>
</dbReference>
<dbReference type="InterPro" id="IPR033922">
    <property type="entry name" value="NAD_bind_Glu_DH"/>
</dbReference>
<evidence type="ECO:0000256" key="1">
    <source>
        <dbReference type="ARBA" id="ARBA00006382"/>
    </source>
</evidence>
<dbReference type="InterPro" id="IPR033524">
    <property type="entry name" value="Glu/Leu/Phe/Val_DH_AS"/>
</dbReference>
<feature type="binding site" evidence="5">
    <location>
        <position position="103"/>
    </location>
    <ligand>
        <name>substrate</name>
    </ligand>
</feature>
<dbReference type="InterPro" id="IPR006096">
    <property type="entry name" value="Glu/Leu/Phe/Val/Trp_DH_C"/>
</dbReference>
<dbReference type="Pfam" id="PF00208">
    <property type="entry name" value="ELFV_dehydrog"/>
    <property type="match status" value="1"/>
</dbReference>
<sequence length="447" mass="49317">MATDALKNVRIRIERAAQKLGSKIIPDWMLEELVEPEERFSVSINIKIPNPANPLEKIPKKFKAVRVWHRKPDPADIWKGGLRYHPDVTLSNMEAHAIEMSLKSWIMQLPHGGAKGGIAINPFEWSKDTLEDVTLQFAKRVIKKGIMSPRVDVMAPDVGTTKLIMDWIRDYYIDYTGDNIIGEGVVTGKSIEKGGILGRESATGLGMHLALQTFCDAGEVSLPKKRTAIVQGFGNVGSNFCKLAEEYNISVIGVTDQFGGVYCPTGLDIDKLSAFAFAASNKYKTVNGAEIITKTYTKAAFDELMTAGADIFVPAAMEEVITTSVAPKMNFKIVLEGANGPTLADADDILDKRGIKVIPDIYANSGGVTVSYFEWARNTRKFHTNPGVHIPENDETSVKTALKTMFKENGKALIKTAKKYNIPYREAGYALAIERVSPDIKTRNRMD</sequence>
<dbReference type="GO" id="GO:0000166">
    <property type="term" value="F:nucleotide binding"/>
    <property type="evidence" value="ECO:0007669"/>
    <property type="project" value="UniProtKB-KW"/>
</dbReference>
<dbReference type="PATRIC" id="fig|1618647.3.peg.629"/>
<feature type="binding site" evidence="5">
    <location>
        <position position="235"/>
    </location>
    <ligand>
        <name>NAD(+)</name>
        <dbReference type="ChEBI" id="CHEBI:57540"/>
    </ligand>
</feature>
<feature type="binding site" evidence="5">
    <location>
        <position position="371"/>
    </location>
    <ligand>
        <name>substrate</name>
    </ligand>
</feature>
<feature type="binding site" evidence="5">
    <location>
        <position position="203"/>
    </location>
    <ligand>
        <name>NAD(+)</name>
        <dbReference type="ChEBI" id="CHEBI:57540"/>
    </ligand>
</feature>